<feature type="compositionally biased region" description="Basic and acidic residues" evidence="1">
    <location>
        <begin position="154"/>
        <end position="163"/>
    </location>
</feature>
<feature type="region of interest" description="Disordered" evidence="1">
    <location>
        <begin position="426"/>
        <end position="497"/>
    </location>
</feature>
<evidence type="ECO:0000256" key="1">
    <source>
        <dbReference type="SAM" id="MobiDB-lite"/>
    </source>
</evidence>
<comment type="caution">
    <text evidence="3">The sequence shown here is derived from an EMBL/GenBank/DDBJ whole genome shotgun (WGS) entry which is preliminary data.</text>
</comment>
<keyword evidence="3" id="KW-0282">Flagellum</keyword>
<feature type="compositionally biased region" description="Acidic residues" evidence="1">
    <location>
        <begin position="164"/>
        <end position="175"/>
    </location>
</feature>
<evidence type="ECO:0000259" key="2">
    <source>
        <dbReference type="Pfam" id="PF02120"/>
    </source>
</evidence>
<organism evidence="3 4">
    <name type="scientific">Rhizobium terricola</name>
    <dbReference type="NCBI Taxonomy" id="2728849"/>
    <lineage>
        <taxon>Bacteria</taxon>
        <taxon>Pseudomonadati</taxon>
        <taxon>Pseudomonadota</taxon>
        <taxon>Alphaproteobacteria</taxon>
        <taxon>Hyphomicrobiales</taxon>
        <taxon>Rhizobiaceae</taxon>
        <taxon>Rhizobium/Agrobacterium group</taxon>
        <taxon>Rhizobium</taxon>
    </lineage>
</organism>
<feature type="compositionally biased region" description="Low complexity" evidence="1">
    <location>
        <begin position="12"/>
        <end position="25"/>
    </location>
</feature>
<dbReference type="InterPro" id="IPR038610">
    <property type="entry name" value="FliK-like_C_sf"/>
</dbReference>
<name>A0A7Y0AWX4_9HYPH</name>
<sequence>MAPKVSTPDTTAYSSAAAAKADNSAGNGFYDALSTAGHHDRHRQDADTEAQPSATGETPTGDQTGEVSSDNTRKPLIEIARTAISRALNNADGKEQSEVGKTGQETADGVTEADTRKSAKVAIGNDTASHGGAQATVLDGAQRAAVAKHAQSVKSEKSDKTVDDAETVEGADQDDTGAASAELNEVLSLLSGGAADAAQANVQVHQAGRNSAQHAANGLDNEAALAAAIGKAERHSDTSDAAELAANADTEQGADATETDRSFRFLRADGKGQALSMRTSAAEGEPVKVEAGSAKDGGAPIAVLEARRYIAPASGNAVGITAALMGDGEWASAMAPGSELANAATQSSSGKVVNTLKLQMSPIELGNVTATLRLTGEELSVQLTVETHAAYKQLSDDQSDMLKALRAQGFAVDQIQVSLAVSSADRTDSAQTGGQGQQTGQQASQSGNQGGNGSGERRMAAERQETANQTGTMADGASTVQTVSGGSGSSRPGHVYL</sequence>
<keyword evidence="3" id="KW-0969">Cilium</keyword>
<feature type="region of interest" description="Disordered" evidence="1">
    <location>
        <begin position="1"/>
        <end position="116"/>
    </location>
</feature>
<feature type="compositionally biased region" description="Basic and acidic residues" evidence="1">
    <location>
        <begin position="455"/>
        <end position="465"/>
    </location>
</feature>
<accession>A0A7Y0AWX4</accession>
<dbReference type="InterPro" id="IPR021136">
    <property type="entry name" value="Flagellar_hook_control-like_C"/>
</dbReference>
<evidence type="ECO:0000313" key="4">
    <source>
        <dbReference type="Proteomes" id="UP000541470"/>
    </source>
</evidence>
<protein>
    <submittedName>
        <fullName evidence="3">Flagellar hook-length control protein FliK</fullName>
    </submittedName>
</protein>
<dbReference type="EMBL" id="JABBGK010000002">
    <property type="protein sequence ID" value="NML74870.1"/>
    <property type="molecule type" value="Genomic_DNA"/>
</dbReference>
<feature type="compositionally biased region" description="Polar residues" evidence="1">
    <location>
        <begin position="466"/>
        <end position="483"/>
    </location>
</feature>
<dbReference type="CDD" id="cd17470">
    <property type="entry name" value="T3SS_Flik_C"/>
    <property type="match status" value="1"/>
</dbReference>
<dbReference type="RefSeq" id="WP_169590758.1">
    <property type="nucleotide sequence ID" value="NZ_JABBGK010000002.1"/>
</dbReference>
<feature type="domain" description="Flagellar hook-length control protein-like C-terminal" evidence="2">
    <location>
        <begin position="349"/>
        <end position="421"/>
    </location>
</feature>
<gene>
    <name evidence="3" type="ORF">HHL25_12105</name>
</gene>
<feature type="region of interest" description="Disordered" evidence="1">
    <location>
        <begin position="149"/>
        <end position="177"/>
    </location>
</feature>
<reference evidence="3 4" key="1">
    <citation type="submission" date="2020-04" db="EMBL/GenBank/DDBJ databases">
        <title>Rhizobium sp. S-51 isolated from soil.</title>
        <authorList>
            <person name="Dahal R.H."/>
        </authorList>
    </citation>
    <scope>NUCLEOTIDE SEQUENCE [LARGE SCALE GENOMIC DNA]</scope>
    <source>
        <strain evidence="3 4">S-51</strain>
    </source>
</reference>
<dbReference type="Gene3D" id="3.30.750.140">
    <property type="match status" value="1"/>
</dbReference>
<evidence type="ECO:0000313" key="3">
    <source>
        <dbReference type="EMBL" id="NML74870.1"/>
    </source>
</evidence>
<dbReference type="AlphaFoldDB" id="A0A7Y0AWX4"/>
<keyword evidence="3" id="KW-0966">Cell projection</keyword>
<proteinExistence type="predicted"/>
<feature type="compositionally biased region" description="Polar residues" evidence="1">
    <location>
        <begin position="50"/>
        <end position="70"/>
    </location>
</feature>
<keyword evidence="4" id="KW-1185">Reference proteome</keyword>
<dbReference type="Pfam" id="PF02120">
    <property type="entry name" value="Flg_hook"/>
    <property type="match status" value="1"/>
</dbReference>
<dbReference type="Proteomes" id="UP000541470">
    <property type="component" value="Unassembled WGS sequence"/>
</dbReference>
<feature type="compositionally biased region" description="Low complexity" evidence="1">
    <location>
        <begin position="438"/>
        <end position="447"/>
    </location>
</feature>